<accession>A0A815S8X1</accession>
<proteinExistence type="predicted"/>
<keyword evidence="2" id="KW-1185">Reference proteome</keyword>
<dbReference type="AlphaFoldDB" id="A0A815S8X1"/>
<gene>
    <name evidence="1" type="ORF">XAT740_LOCUS38798</name>
</gene>
<dbReference type="EMBL" id="CAJNOR010004228">
    <property type="protein sequence ID" value="CAF1485807.1"/>
    <property type="molecule type" value="Genomic_DNA"/>
</dbReference>
<dbReference type="Proteomes" id="UP000663828">
    <property type="component" value="Unassembled WGS sequence"/>
</dbReference>
<protein>
    <submittedName>
        <fullName evidence="1">Uncharacterized protein</fullName>
    </submittedName>
</protein>
<evidence type="ECO:0000313" key="1">
    <source>
        <dbReference type="EMBL" id="CAF1485807.1"/>
    </source>
</evidence>
<evidence type="ECO:0000313" key="2">
    <source>
        <dbReference type="Proteomes" id="UP000663828"/>
    </source>
</evidence>
<reference evidence="1" key="1">
    <citation type="submission" date="2021-02" db="EMBL/GenBank/DDBJ databases">
        <authorList>
            <person name="Nowell W R."/>
        </authorList>
    </citation>
    <scope>NUCLEOTIDE SEQUENCE</scope>
</reference>
<comment type="caution">
    <text evidence="1">The sequence shown here is derived from an EMBL/GenBank/DDBJ whole genome shotgun (WGS) entry which is preliminary data.</text>
</comment>
<sequence length="330" mass="39460">MNRTKLIDLHRDIWFEIFGYFYVDELLHTFAYIFDELDSILFNDNQLRFHVRINSDVTKEILMQIKSSQIVSLSIDEIEHIDTSNMVSLRSVLINGSNCNEWMENLLKQLTFLTNIKKISIRLCYNDRGSYLLDLALRISGLKDFYFKDLANWETNDYHQPKIQSKIYSIENIHWNFYCEFEYVKRILFYLPNLRFLQLKLLRGDEYSNEIFNECNLNQIKRVHLTLCDVSFDRIISFLQTMTIIESITINGYIWGRNVISYFKSEKWTNILNINQKKKQIFVDLDLRQDYSNLSKDNIGTINYDEFERMALCVTSYTIKGVINQIYLND</sequence>
<organism evidence="1 2">
    <name type="scientific">Adineta ricciae</name>
    <name type="common">Rotifer</name>
    <dbReference type="NCBI Taxonomy" id="249248"/>
    <lineage>
        <taxon>Eukaryota</taxon>
        <taxon>Metazoa</taxon>
        <taxon>Spiralia</taxon>
        <taxon>Gnathifera</taxon>
        <taxon>Rotifera</taxon>
        <taxon>Eurotatoria</taxon>
        <taxon>Bdelloidea</taxon>
        <taxon>Adinetida</taxon>
        <taxon>Adinetidae</taxon>
        <taxon>Adineta</taxon>
    </lineage>
</organism>
<name>A0A815S8X1_ADIRI</name>